<evidence type="ECO:0008006" key="3">
    <source>
        <dbReference type="Google" id="ProtNLM"/>
    </source>
</evidence>
<gene>
    <name evidence="1" type="ORF">NP064_01205</name>
</gene>
<reference evidence="1 2" key="1">
    <citation type="submission" date="2022-07" db="EMBL/GenBank/DDBJ databases">
        <title>Novel species in genus cellulomonas.</title>
        <authorList>
            <person name="Ye L."/>
        </authorList>
    </citation>
    <scope>NUCLEOTIDE SEQUENCE [LARGE SCALE GENOMIC DNA]</scope>
    <source>
        <strain evidence="2">zg-Y338</strain>
    </source>
</reference>
<sequence length="47" mass="4881">MVTFSITVTGGPGGDLDFDLLNDRGKSGAHFHGPQIVTDATGWSFAS</sequence>
<dbReference type="RefSeq" id="WP_227568333.1">
    <property type="nucleotide sequence ID" value="NZ_CP101988.1"/>
</dbReference>
<evidence type="ECO:0000313" key="2">
    <source>
        <dbReference type="Proteomes" id="UP001316189"/>
    </source>
</evidence>
<dbReference type="EMBL" id="CP101988">
    <property type="protein sequence ID" value="UUI75575.1"/>
    <property type="molecule type" value="Genomic_DNA"/>
</dbReference>
<organism evidence="1 2">
    <name type="scientific">Cellulomonas chengniuliangii</name>
    <dbReference type="NCBI Taxonomy" id="2968084"/>
    <lineage>
        <taxon>Bacteria</taxon>
        <taxon>Bacillati</taxon>
        <taxon>Actinomycetota</taxon>
        <taxon>Actinomycetes</taxon>
        <taxon>Micrococcales</taxon>
        <taxon>Cellulomonadaceae</taxon>
        <taxon>Cellulomonas</taxon>
    </lineage>
</organism>
<protein>
    <recommendedName>
        <fullName evidence="3">CHRD domain-containing protein</fullName>
    </recommendedName>
</protein>
<proteinExistence type="predicted"/>
<evidence type="ECO:0000313" key="1">
    <source>
        <dbReference type="EMBL" id="UUI75575.1"/>
    </source>
</evidence>
<accession>A0ABY5KYH5</accession>
<keyword evidence="2" id="KW-1185">Reference proteome</keyword>
<dbReference type="Proteomes" id="UP001316189">
    <property type="component" value="Chromosome"/>
</dbReference>
<name>A0ABY5KYH5_9CELL</name>